<proteinExistence type="predicted"/>
<dbReference type="SUPFAM" id="SSF53850">
    <property type="entry name" value="Periplasmic binding protein-like II"/>
    <property type="match status" value="1"/>
</dbReference>
<gene>
    <name evidence="1" type="ORF">SAMN06296036_103177</name>
</gene>
<dbReference type="STRING" id="1513793.SAMN06296036_103177"/>
<reference evidence="2" key="1">
    <citation type="submission" date="2017-04" db="EMBL/GenBank/DDBJ databases">
        <authorList>
            <person name="Varghese N."/>
            <person name="Submissions S."/>
        </authorList>
    </citation>
    <scope>NUCLEOTIDE SEQUENCE [LARGE SCALE GENOMIC DNA]</scope>
    <source>
        <strain evidence="2">RKEM611</strain>
    </source>
</reference>
<evidence type="ECO:0000313" key="1">
    <source>
        <dbReference type="EMBL" id="SMF01407.1"/>
    </source>
</evidence>
<accession>A0A1Y6BH94</accession>
<dbReference type="OrthoDB" id="5343002at2"/>
<dbReference type="PANTHER" id="PTHR35841">
    <property type="entry name" value="PHOSPHONATES-BINDING PERIPLASMIC PROTEIN"/>
    <property type="match status" value="1"/>
</dbReference>
<protein>
    <submittedName>
        <fullName evidence="1">Phosphonate transport system substrate-binding protein</fullName>
    </submittedName>
</protein>
<dbReference type="PANTHER" id="PTHR35841:SF1">
    <property type="entry name" value="PHOSPHONATES-BINDING PERIPLASMIC PROTEIN"/>
    <property type="match status" value="1"/>
</dbReference>
<organism evidence="1 2">
    <name type="scientific">Pseudobacteriovorax antillogorgiicola</name>
    <dbReference type="NCBI Taxonomy" id="1513793"/>
    <lineage>
        <taxon>Bacteria</taxon>
        <taxon>Pseudomonadati</taxon>
        <taxon>Bdellovibrionota</taxon>
        <taxon>Oligoflexia</taxon>
        <taxon>Oligoflexales</taxon>
        <taxon>Pseudobacteriovoracaceae</taxon>
        <taxon>Pseudobacteriovorax</taxon>
    </lineage>
</organism>
<dbReference type="RefSeq" id="WP_132316058.1">
    <property type="nucleotide sequence ID" value="NZ_FWZT01000003.1"/>
</dbReference>
<sequence length="266" mass="29374">MRLIFVLAILGFNFSAESRTISFGIVPQQSASTLAEKWLPICKILSEQTGLAITFKTAPDIPTFERRLAEGAYDLAYMNPYHFVTFHKTPGYQALAKAKAKRIKGILVTRKSSHVHSLTDLQGARLAFPSPAAFAASILPRSELAQQKISFSPHYVSSHDSVYRAVAKGLFPAGGGVIRTFNTIDPTIREHLRIVWTTKPYTPHAIAVRPDMSDSVRTKLQNALQALDTSPKGRDALSSISIKGFEVAHNEDWDDVRALAITEIKQ</sequence>
<keyword evidence="2" id="KW-1185">Reference proteome</keyword>
<dbReference type="Proteomes" id="UP000192907">
    <property type="component" value="Unassembled WGS sequence"/>
</dbReference>
<dbReference type="EMBL" id="FWZT01000003">
    <property type="protein sequence ID" value="SMF01407.1"/>
    <property type="molecule type" value="Genomic_DNA"/>
</dbReference>
<evidence type="ECO:0000313" key="2">
    <source>
        <dbReference type="Proteomes" id="UP000192907"/>
    </source>
</evidence>
<name>A0A1Y6BH94_9BACT</name>
<dbReference type="Pfam" id="PF12974">
    <property type="entry name" value="Phosphonate-bd"/>
    <property type="match status" value="1"/>
</dbReference>
<dbReference type="Gene3D" id="3.40.190.10">
    <property type="entry name" value="Periplasmic binding protein-like II"/>
    <property type="match status" value="2"/>
</dbReference>
<dbReference type="AlphaFoldDB" id="A0A1Y6BH94"/>